<dbReference type="NCBIfam" id="TIGR01352">
    <property type="entry name" value="tonB_Cterm"/>
    <property type="match status" value="1"/>
</dbReference>
<keyword evidence="5" id="KW-0997">Cell inner membrane</keyword>
<evidence type="ECO:0000256" key="4">
    <source>
        <dbReference type="ARBA" id="ARBA00022475"/>
    </source>
</evidence>
<evidence type="ECO:0000256" key="8">
    <source>
        <dbReference type="ARBA" id="ARBA00022989"/>
    </source>
</evidence>
<keyword evidence="8 10" id="KW-1133">Transmembrane helix</keyword>
<comment type="similarity">
    <text evidence="2">Belongs to the TonB family.</text>
</comment>
<name>A0ABS0L4X1_9BACT</name>
<organism evidence="12 13">
    <name type="scientific">Hymenobacter guriensis</name>
    <dbReference type="NCBI Taxonomy" id="2793065"/>
    <lineage>
        <taxon>Bacteria</taxon>
        <taxon>Pseudomonadati</taxon>
        <taxon>Bacteroidota</taxon>
        <taxon>Cytophagia</taxon>
        <taxon>Cytophagales</taxon>
        <taxon>Hymenobacteraceae</taxon>
        <taxon>Hymenobacter</taxon>
    </lineage>
</organism>
<dbReference type="InterPro" id="IPR051045">
    <property type="entry name" value="TonB-dependent_transducer"/>
</dbReference>
<evidence type="ECO:0000313" key="13">
    <source>
        <dbReference type="Proteomes" id="UP000601099"/>
    </source>
</evidence>
<evidence type="ECO:0000256" key="1">
    <source>
        <dbReference type="ARBA" id="ARBA00004383"/>
    </source>
</evidence>
<evidence type="ECO:0000313" key="12">
    <source>
        <dbReference type="EMBL" id="MBG8555153.1"/>
    </source>
</evidence>
<dbReference type="InterPro" id="IPR037682">
    <property type="entry name" value="TonB_C"/>
</dbReference>
<sequence length="209" mass="22912">MVVDLTNSTQKILNVAAPNGRLCGRFRAEQLARPPKLRRRLRPFVIVLMLVCGLGLSAREAVGQFLPRTEQAIIGIRTITDVSAAALGLKIAPSASQRQAKLLVSCILEPMPSFPGGQDSLVAYLRRNLHYPVSNTAECTLFIGFVITKTGHLTQAKVLKGVSPALEAEALRVVQKMPRWVQPPRPTPIEVRYTLPITFASAQQAPEKR</sequence>
<dbReference type="PANTHER" id="PTHR33446:SF2">
    <property type="entry name" value="PROTEIN TONB"/>
    <property type="match status" value="1"/>
</dbReference>
<comment type="subcellular location">
    <subcellularLocation>
        <location evidence="1">Cell inner membrane</location>
        <topology evidence="1">Single-pass membrane protein</topology>
        <orientation evidence="1">Periplasmic side</orientation>
    </subcellularLocation>
</comment>
<dbReference type="InterPro" id="IPR006260">
    <property type="entry name" value="TonB/TolA_C"/>
</dbReference>
<feature type="transmembrane region" description="Helical" evidence="10">
    <location>
        <begin position="41"/>
        <end position="58"/>
    </location>
</feature>
<keyword evidence="9 10" id="KW-0472">Membrane</keyword>
<protein>
    <submittedName>
        <fullName evidence="12">TonB family protein</fullName>
    </submittedName>
</protein>
<keyword evidence="13" id="KW-1185">Reference proteome</keyword>
<gene>
    <name evidence="12" type="ORF">I5L79_16490</name>
</gene>
<evidence type="ECO:0000259" key="11">
    <source>
        <dbReference type="Pfam" id="PF03544"/>
    </source>
</evidence>
<dbReference type="PANTHER" id="PTHR33446">
    <property type="entry name" value="PROTEIN TONB-RELATED"/>
    <property type="match status" value="1"/>
</dbReference>
<keyword evidence="6 10" id="KW-0812">Transmembrane</keyword>
<feature type="domain" description="TonB C-terminal" evidence="11">
    <location>
        <begin position="135"/>
        <end position="199"/>
    </location>
</feature>
<dbReference type="Pfam" id="PF03544">
    <property type="entry name" value="TonB_C"/>
    <property type="match status" value="1"/>
</dbReference>
<accession>A0ABS0L4X1</accession>
<evidence type="ECO:0000256" key="3">
    <source>
        <dbReference type="ARBA" id="ARBA00022448"/>
    </source>
</evidence>
<reference evidence="12 13" key="1">
    <citation type="submission" date="2020-11" db="EMBL/GenBank/DDBJ databases">
        <title>Hymenobacter sp.</title>
        <authorList>
            <person name="Kim M.K."/>
        </authorList>
    </citation>
    <scope>NUCLEOTIDE SEQUENCE [LARGE SCALE GENOMIC DNA]</scope>
    <source>
        <strain evidence="12 13">BT594</strain>
    </source>
</reference>
<keyword evidence="7" id="KW-0653">Protein transport</keyword>
<keyword evidence="4" id="KW-1003">Cell membrane</keyword>
<keyword evidence="3" id="KW-0813">Transport</keyword>
<evidence type="ECO:0000256" key="10">
    <source>
        <dbReference type="SAM" id="Phobius"/>
    </source>
</evidence>
<dbReference type="SUPFAM" id="SSF74653">
    <property type="entry name" value="TolA/TonB C-terminal domain"/>
    <property type="match status" value="1"/>
</dbReference>
<evidence type="ECO:0000256" key="6">
    <source>
        <dbReference type="ARBA" id="ARBA00022692"/>
    </source>
</evidence>
<evidence type="ECO:0000256" key="2">
    <source>
        <dbReference type="ARBA" id="ARBA00006555"/>
    </source>
</evidence>
<dbReference type="RefSeq" id="WP_196956177.1">
    <property type="nucleotide sequence ID" value="NZ_JADWYK010000011.1"/>
</dbReference>
<proteinExistence type="inferred from homology"/>
<evidence type="ECO:0000256" key="7">
    <source>
        <dbReference type="ARBA" id="ARBA00022927"/>
    </source>
</evidence>
<evidence type="ECO:0000256" key="5">
    <source>
        <dbReference type="ARBA" id="ARBA00022519"/>
    </source>
</evidence>
<dbReference type="Gene3D" id="3.30.1150.10">
    <property type="match status" value="1"/>
</dbReference>
<evidence type="ECO:0000256" key="9">
    <source>
        <dbReference type="ARBA" id="ARBA00023136"/>
    </source>
</evidence>
<dbReference type="Proteomes" id="UP000601099">
    <property type="component" value="Unassembled WGS sequence"/>
</dbReference>
<dbReference type="EMBL" id="JADWYK010000011">
    <property type="protein sequence ID" value="MBG8555153.1"/>
    <property type="molecule type" value="Genomic_DNA"/>
</dbReference>
<comment type="caution">
    <text evidence="12">The sequence shown here is derived from an EMBL/GenBank/DDBJ whole genome shotgun (WGS) entry which is preliminary data.</text>
</comment>